<dbReference type="Proteomes" id="UP000054495">
    <property type="component" value="Unassembled WGS sequence"/>
</dbReference>
<reference evidence="2 3" key="1">
    <citation type="submission" date="2013-05" db="EMBL/GenBank/DDBJ databases">
        <title>Draft genome of the parasitic nematode Anyclostoma ceylanicum.</title>
        <authorList>
            <person name="Mitreva M."/>
        </authorList>
    </citation>
    <scope>NUCLEOTIDE SEQUENCE [LARGE SCALE GENOMIC DNA]</scope>
</reference>
<gene>
    <name evidence="2" type="ORF">ANCCEY_13249</name>
</gene>
<evidence type="ECO:0000313" key="2">
    <source>
        <dbReference type="EMBL" id="EPB67660.1"/>
    </source>
</evidence>
<evidence type="ECO:0000313" key="3">
    <source>
        <dbReference type="Proteomes" id="UP000054495"/>
    </source>
</evidence>
<protein>
    <recommendedName>
        <fullName evidence="4">Nucleoporin Nup88</fullName>
    </recommendedName>
</protein>
<sequence length="567" mass="63661">MLEKVLEHDAGGDKKRALRDGKDEREMRASLSELRKQLNGKRYLISSFRYKNLVIFCDGSMRFVYGLVNNNGYAEYTKSVHVSLSPRIPDDTDITSMSITNDGSLIVLSSESDLFIVRVSADLWASKYENYIPLDHYVCELEQVHPTLLNSVKPPKVLQARWVLADSFNCSAHFLAVLFDDNRIRIYQAENVCDVPLTIVDYSLFMCASDRPYETPGSNSYGFFKSIVSFDCLSLPEESPVLVAIDSEGEMYATVFNVIGNTQPITRPLVPPSALPCDPIQIKVVEHPLSDIFAVFAVLSSANVISFVIAVPNEQSTYSLFLHEQLHLPQASALSICSTDLEYTVIVASNTSLLHMDLSQWIQEYAVVLQDHRFTKSSKELVESISSFFSIAHKNQLLLAAALEMSQDRLAALMKFAKQLTEKQNDVNQRLLKVLRQNVALKDKKEKLRADVAKSLIRADRVFARSHDQKLSGEETKLLTALKECRARMLSYAMEASKLSLQAAELQREARGPARPFTASAGASLFVLQHGEEELSLLKRRLDSLSAKMEAFGFNSTENKENDHPRN</sequence>
<evidence type="ECO:0000256" key="1">
    <source>
        <dbReference type="SAM" id="MobiDB-lite"/>
    </source>
</evidence>
<evidence type="ECO:0008006" key="4">
    <source>
        <dbReference type="Google" id="ProtNLM"/>
    </source>
</evidence>
<organism evidence="2 3">
    <name type="scientific">Ancylostoma ceylanicum</name>
    <dbReference type="NCBI Taxonomy" id="53326"/>
    <lineage>
        <taxon>Eukaryota</taxon>
        <taxon>Metazoa</taxon>
        <taxon>Ecdysozoa</taxon>
        <taxon>Nematoda</taxon>
        <taxon>Chromadorea</taxon>
        <taxon>Rhabditida</taxon>
        <taxon>Rhabditina</taxon>
        <taxon>Rhabditomorpha</taxon>
        <taxon>Strongyloidea</taxon>
        <taxon>Ancylostomatidae</taxon>
        <taxon>Ancylostomatinae</taxon>
        <taxon>Ancylostoma</taxon>
    </lineage>
</organism>
<accession>A0A0D6L7D7</accession>
<dbReference type="EMBL" id="KE125611">
    <property type="protein sequence ID" value="EPB67660.1"/>
    <property type="molecule type" value="Genomic_DNA"/>
</dbReference>
<dbReference type="AlphaFoldDB" id="A0A0D6L7D7"/>
<proteinExistence type="predicted"/>
<keyword evidence="3" id="KW-1185">Reference proteome</keyword>
<feature type="region of interest" description="Disordered" evidence="1">
    <location>
        <begin position="1"/>
        <end position="23"/>
    </location>
</feature>
<name>A0A0D6L7D7_9BILA</name>